<dbReference type="PANTHER" id="PTHR46825">
    <property type="entry name" value="D-ALANYL-D-ALANINE-CARBOXYPEPTIDASE/ENDOPEPTIDASE AMPH"/>
    <property type="match status" value="1"/>
</dbReference>
<dbReference type="Proteomes" id="UP000727907">
    <property type="component" value="Unassembled WGS sequence"/>
</dbReference>
<accession>A0ABS6IN96</accession>
<dbReference type="PANTHER" id="PTHR46825:SF9">
    <property type="entry name" value="BETA-LACTAMASE-RELATED DOMAIN-CONTAINING PROTEIN"/>
    <property type="match status" value="1"/>
</dbReference>
<comment type="caution">
    <text evidence="2">The sequence shown here is derived from an EMBL/GenBank/DDBJ whole genome shotgun (WGS) entry which is preliminary data.</text>
</comment>
<dbReference type="RefSeq" id="WP_216964568.1">
    <property type="nucleotide sequence ID" value="NZ_JAHOPB010000002.1"/>
</dbReference>
<dbReference type="EMBL" id="JAHOPB010000002">
    <property type="protein sequence ID" value="MBU8876072.1"/>
    <property type="molecule type" value="Genomic_DNA"/>
</dbReference>
<sequence length="471" mass="50319">MSASASSDLDAACAAFAEQERIPGLAAGIVQEGRLVHVTALGVADREAGRRVEAGTAFRIASMTKNMTALAILSLRDRGKLQLDAPLEQYVPQFAAVKPATRDSAPVTLRHLLTHTAGFVTDDPWGDRVLGMSSAELDRVIATGHLFARPPGLAFEYSNLGYALLGRVLTNVSGEPYQAYMRRTFLEPLGMVGTTFDAPAAAKGDYAWGYRLDGDVWSRERIEPDGEVGAMGGLATTVPDYARYVSFLLDAWPARDDPETGPARRSSIREMVLWHAPPFVADPLPGARTPQPSAYGYGLTHSSDALLGMRIHHAGGLPGYGSHVLMLPERGWGVFAFGNRTYAPMSRLTLQIAEMLHEASPPLPVAPPSPALVRAIDAVVAAYASGRIEGGDRPFAVNFLLDTPARLRDAELASLRARLGEGRLERIEPVHALAGRFVLACAKGRLNGTIALSPEADSGIQKLILSPAGAD</sequence>
<evidence type="ECO:0000259" key="1">
    <source>
        <dbReference type="Pfam" id="PF00144"/>
    </source>
</evidence>
<keyword evidence="3" id="KW-1185">Reference proteome</keyword>
<evidence type="ECO:0000313" key="3">
    <source>
        <dbReference type="Proteomes" id="UP000727907"/>
    </source>
</evidence>
<evidence type="ECO:0000313" key="2">
    <source>
        <dbReference type="EMBL" id="MBU8876072.1"/>
    </source>
</evidence>
<protein>
    <submittedName>
        <fullName evidence="2">Beta-lactamase family protein</fullName>
    </submittedName>
</protein>
<gene>
    <name evidence="2" type="ORF">KQ910_20030</name>
</gene>
<feature type="domain" description="Beta-lactamase-related" evidence="1">
    <location>
        <begin position="10"/>
        <end position="347"/>
    </location>
</feature>
<dbReference type="Pfam" id="PF00144">
    <property type="entry name" value="Beta-lactamase"/>
    <property type="match status" value="1"/>
</dbReference>
<proteinExistence type="predicted"/>
<reference evidence="2 3" key="1">
    <citation type="submission" date="2021-06" db="EMBL/GenBank/DDBJ databases">
        <authorList>
            <person name="Lee D.H."/>
        </authorList>
    </citation>
    <scope>NUCLEOTIDE SEQUENCE [LARGE SCALE GENOMIC DNA]</scope>
    <source>
        <strain evidence="2 3">MMS21-HV4-11</strain>
    </source>
</reference>
<name>A0ABS6IN96_9HYPH</name>
<organism evidence="2 3">
    <name type="scientific">Reyranella humidisoli</name>
    <dbReference type="NCBI Taxonomy" id="2849149"/>
    <lineage>
        <taxon>Bacteria</taxon>
        <taxon>Pseudomonadati</taxon>
        <taxon>Pseudomonadota</taxon>
        <taxon>Alphaproteobacteria</taxon>
        <taxon>Hyphomicrobiales</taxon>
        <taxon>Reyranellaceae</taxon>
        <taxon>Reyranella</taxon>
    </lineage>
</organism>
<dbReference type="InterPro" id="IPR050491">
    <property type="entry name" value="AmpC-like"/>
</dbReference>
<dbReference type="InterPro" id="IPR001466">
    <property type="entry name" value="Beta-lactam-related"/>
</dbReference>